<evidence type="ECO:0000256" key="14">
    <source>
        <dbReference type="RuleBase" id="RU361126"/>
    </source>
</evidence>
<dbReference type="STRING" id="1220188.A0A4S3JHM3"/>
<dbReference type="PANTHER" id="PTHR37016">
    <property type="match status" value="1"/>
</dbReference>
<sequence>MAVLFFQLLPLLTLATGKPVLPRQASDTPQGAHDLIDVRLDAIGNSTVKAYITNNGNEDLRFVKSGSILDNDHPTKKVQVTGQKHNPTFNGAEVTYVNSHLTNDAFVNLPRKQTIESVFDVADSHDLTAGEKYSVVADGSLEYTRASDPKKFIMVPYKSNEISFEAPEAKKGLTSRATLDCSGEYSQKVKAALERAAKMATAGAKDARDGKTGLFKKFFMSDSQADKTEVADRLDAIAKEATSKGTLTYYCQPTGQDSCGGNIAAITYPTENRVVNCQAYYETPAESDQCNYLDQAAISLHEFSHATSVYTILQKRRHHLILFDCFSNPNAK</sequence>
<comment type="function">
    <text evidence="14">Secreted metalloproteinase that allows assimilation of proteinaceous substrates. Shows high activities on basic nuclear substrates such as histone and protamine.</text>
</comment>
<dbReference type="RefSeq" id="XP_033427069.1">
    <property type="nucleotide sequence ID" value="XM_033571037.1"/>
</dbReference>
<evidence type="ECO:0000256" key="5">
    <source>
        <dbReference type="ARBA" id="ARBA00022723"/>
    </source>
</evidence>
<keyword evidence="7 14" id="KW-0378">Hydrolase</keyword>
<keyword evidence="8 13" id="KW-0862">Zinc</keyword>
<dbReference type="VEuPathDB" id="FungiDB:EYZ11_005752"/>
<evidence type="ECO:0000256" key="1">
    <source>
        <dbReference type="ARBA" id="ARBA00001187"/>
    </source>
</evidence>
<comment type="catalytic activity">
    <reaction evidence="1 14">
        <text>Preferential cleavage of bonds with hydrophobic residues in P1'. Also 3-Asn-|-Gln-4 and 8-Gly-|-Ser-9 bonds in insulin B chain.</text>
        <dbReference type="EC" id="3.4.24.39"/>
    </reaction>
</comment>
<evidence type="ECO:0000256" key="6">
    <source>
        <dbReference type="ARBA" id="ARBA00022729"/>
    </source>
</evidence>
<keyword evidence="3 14" id="KW-0645">Protease</keyword>
<name>A0A4S3JHM3_9EURO</name>
<dbReference type="CDD" id="cd11008">
    <property type="entry name" value="M35_deuterolysin_like"/>
    <property type="match status" value="1"/>
</dbReference>
<keyword evidence="10" id="KW-0865">Zymogen</keyword>
<dbReference type="Gene3D" id="3.40.390.10">
    <property type="entry name" value="Collagenase (Catalytic Domain)"/>
    <property type="match status" value="1"/>
</dbReference>
<comment type="caution">
    <text evidence="16">The sequence shown here is derived from an EMBL/GenBank/DDBJ whole genome shotgun (WGS) entry which is preliminary data.</text>
</comment>
<evidence type="ECO:0000256" key="8">
    <source>
        <dbReference type="ARBA" id="ARBA00022833"/>
    </source>
</evidence>
<evidence type="ECO:0000256" key="13">
    <source>
        <dbReference type="PIRSR" id="PIRSR601384-2"/>
    </source>
</evidence>
<keyword evidence="6 14" id="KW-0732">Signal</keyword>
<feature type="binding site" evidence="13">
    <location>
        <position position="305"/>
    </location>
    <ligand>
        <name>Zn(2+)</name>
        <dbReference type="ChEBI" id="CHEBI:29105"/>
        <note>catalytic</note>
    </ligand>
</feature>
<dbReference type="OrthoDB" id="412874at2759"/>
<dbReference type="EMBL" id="QUQM01000004">
    <property type="protein sequence ID" value="KAA8647708.1"/>
    <property type="molecule type" value="Genomic_DNA"/>
</dbReference>
<dbReference type="GO" id="GO:0005576">
    <property type="term" value="C:extracellular region"/>
    <property type="evidence" value="ECO:0007669"/>
    <property type="project" value="UniProtKB-SubCell"/>
</dbReference>
<dbReference type="GO" id="GO:0004222">
    <property type="term" value="F:metalloendopeptidase activity"/>
    <property type="evidence" value="ECO:0007669"/>
    <property type="project" value="InterPro"/>
</dbReference>
<dbReference type="AlphaFoldDB" id="A0A4S3JHM3"/>
<evidence type="ECO:0000313" key="16">
    <source>
        <dbReference type="EMBL" id="THC94760.1"/>
    </source>
</evidence>
<evidence type="ECO:0000313" key="18">
    <source>
        <dbReference type="Proteomes" id="UP000324241"/>
    </source>
</evidence>
<dbReference type="Gene3D" id="2.60.40.2970">
    <property type="match status" value="1"/>
</dbReference>
<feature type="binding site" evidence="13">
    <location>
        <position position="301"/>
    </location>
    <ligand>
        <name>Zn(2+)</name>
        <dbReference type="ChEBI" id="CHEBI:29105"/>
        <note>catalytic</note>
    </ligand>
</feature>
<feature type="active site" evidence="12">
    <location>
        <position position="302"/>
    </location>
</feature>
<evidence type="ECO:0000256" key="7">
    <source>
        <dbReference type="ARBA" id="ARBA00022801"/>
    </source>
</evidence>
<keyword evidence="9 14" id="KW-0482">Metalloprotease</keyword>
<keyword evidence="4 14" id="KW-0165">Cleavage on pair of basic residues</keyword>
<evidence type="ECO:0000313" key="17">
    <source>
        <dbReference type="Proteomes" id="UP000308092"/>
    </source>
</evidence>
<evidence type="ECO:0000256" key="4">
    <source>
        <dbReference type="ARBA" id="ARBA00022685"/>
    </source>
</evidence>
<comment type="subcellular location">
    <subcellularLocation>
        <location evidence="14">Secreted</location>
    </subcellularLocation>
</comment>
<evidence type="ECO:0000256" key="9">
    <source>
        <dbReference type="ARBA" id="ARBA00023049"/>
    </source>
</evidence>
<dbReference type="EMBL" id="SOSA01000190">
    <property type="protein sequence ID" value="THC94760.1"/>
    <property type="molecule type" value="Genomic_DNA"/>
</dbReference>
<dbReference type="InterPro" id="IPR024079">
    <property type="entry name" value="MetalloPept_cat_dom_sf"/>
</dbReference>
<dbReference type="Proteomes" id="UP000324241">
    <property type="component" value="Unassembled WGS sequence"/>
</dbReference>
<dbReference type="InterPro" id="IPR001384">
    <property type="entry name" value="Peptidase_M35"/>
</dbReference>
<dbReference type="PANTHER" id="PTHR37016:SF3">
    <property type="entry name" value="NEUTRAL PROTEASE 2-RELATED"/>
    <property type="match status" value="1"/>
</dbReference>
<gene>
    <name evidence="15" type="ORF">ATNIH1004_006405</name>
    <name evidence="16" type="ORF">EYZ11_005752</name>
</gene>
<evidence type="ECO:0000256" key="3">
    <source>
        <dbReference type="ARBA" id="ARBA00022670"/>
    </source>
</evidence>
<protein>
    <recommendedName>
        <fullName evidence="14">Neutral protease 2</fullName>
        <ecNumber evidence="14">3.4.24.39</ecNumber>
    </recommendedName>
    <alternativeName>
        <fullName evidence="14">Deuterolysin</fullName>
    </alternativeName>
</protein>
<keyword evidence="5 13" id="KW-0479">Metal-binding</keyword>
<evidence type="ECO:0000256" key="11">
    <source>
        <dbReference type="ARBA" id="ARBA00023157"/>
    </source>
</evidence>
<accession>A0A4S3JHM3</accession>
<dbReference type="InterPro" id="IPR050414">
    <property type="entry name" value="Fungal_M35_metalloproteases"/>
</dbReference>
<evidence type="ECO:0000256" key="12">
    <source>
        <dbReference type="PIRSR" id="PIRSR601384-1"/>
    </source>
</evidence>
<reference evidence="16 17" key="1">
    <citation type="submission" date="2019-03" db="EMBL/GenBank/DDBJ databases">
        <title>The genome sequence of a newly discovered highly antifungal drug resistant Aspergillus species, Aspergillus tanneri NIH 1004.</title>
        <authorList>
            <person name="Mounaud S."/>
            <person name="Singh I."/>
            <person name="Joardar V."/>
            <person name="Pakala S."/>
            <person name="Pakala S."/>
            <person name="Venepally P."/>
            <person name="Hoover J."/>
            <person name="Nierman W."/>
            <person name="Chung J."/>
            <person name="Losada L."/>
        </authorList>
    </citation>
    <scope>NUCLEOTIDE SEQUENCE [LARGE SCALE GENOMIC DNA]</scope>
    <source>
        <strain evidence="16 17">NIH1004</strain>
    </source>
</reference>
<dbReference type="GeneID" id="54329107"/>
<evidence type="ECO:0000313" key="15">
    <source>
        <dbReference type="EMBL" id="KAA8647708.1"/>
    </source>
</evidence>
<evidence type="ECO:0000256" key="2">
    <source>
        <dbReference type="ARBA" id="ARBA00010279"/>
    </source>
</evidence>
<organism evidence="16 17">
    <name type="scientific">Aspergillus tanneri</name>
    <dbReference type="NCBI Taxonomy" id="1220188"/>
    <lineage>
        <taxon>Eukaryota</taxon>
        <taxon>Fungi</taxon>
        <taxon>Dikarya</taxon>
        <taxon>Ascomycota</taxon>
        <taxon>Pezizomycotina</taxon>
        <taxon>Eurotiomycetes</taxon>
        <taxon>Eurotiomycetidae</taxon>
        <taxon>Eurotiales</taxon>
        <taxon>Aspergillaceae</taxon>
        <taxon>Aspergillus</taxon>
        <taxon>Aspergillus subgen. Circumdati</taxon>
    </lineage>
</organism>
<proteinExistence type="inferred from homology"/>
<feature type="signal peptide" evidence="14">
    <location>
        <begin position="1"/>
        <end position="17"/>
    </location>
</feature>
<feature type="chain" id="PRO_5034144906" description="Neutral protease 2" evidence="14">
    <location>
        <begin position="18"/>
        <end position="332"/>
    </location>
</feature>
<dbReference type="GO" id="GO:0006508">
    <property type="term" value="P:proteolysis"/>
    <property type="evidence" value="ECO:0007669"/>
    <property type="project" value="UniProtKB-KW"/>
</dbReference>
<dbReference type="EC" id="3.4.24.39" evidence="14"/>
<dbReference type="SUPFAM" id="SSF55486">
    <property type="entry name" value="Metalloproteases ('zincins'), catalytic domain"/>
    <property type="match status" value="1"/>
</dbReference>
<dbReference type="Pfam" id="PF02102">
    <property type="entry name" value="Peptidase_M35"/>
    <property type="match status" value="1"/>
</dbReference>
<comment type="cofactor">
    <cofactor evidence="13 14">
        <name>Zn(2+)</name>
        <dbReference type="ChEBI" id="CHEBI:29105"/>
    </cofactor>
    <text evidence="13 14">Binds 1 zinc ion per subunit.</text>
</comment>
<dbReference type="Proteomes" id="UP000308092">
    <property type="component" value="Unassembled WGS sequence"/>
</dbReference>
<keyword evidence="14" id="KW-0964">Secreted</keyword>
<comment type="similarity">
    <text evidence="2 14">Belongs to the peptidase M35 family.</text>
</comment>
<dbReference type="PRINTS" id="PR00768">
    <property type="entry name" value="DEUTEROLYSIN"/>
</dbReference>
<dbReference type="GO" id="GO:0046872">
    <property type="term" value="F:metal ion binding"/>
    <property type="evidence" value="ECO:0007669"/>
    <property type="project" value="UniProtKB-KW"/>
</dbReference>
<reference evidence="15 18" key="2">
    <citation type="submission" date="2019-08" db="EMBL/GenBank/DDBJ databases">
        <title>The genome sequence of a newly discovered highly antifungal drug resistant Aspergillus species, Aspergillus tanneri NIH 1004.</title>
        <authorList>
            <person name="Mounaud S."/>
            <person name="Singh I."/>
            <person name="Joardar V."/>
            <person name="Pakala S."/>
            <person name="Pakala S."/>
            <person name="Venepally P."/>
            <person name="Chung J.K."/>
            <person name="Losada L."/>
            <person name="Nierman W.C."/>
        </authorList>
    </citation>
    <scope>NUCLEOTIDE SEQUENCE [LARGE SCALE GENOMIC DNA]</scope>
    <source>
        <strain evidence="15 18">NIH1004</strain>
    </source>
</reference>
<keyword evidence="17" id="KW-1185">Reference proteome</keyword>
<keyword evidence="11" id="KW-1015">Disulfide bond</keyword>
<evidence type="ECO:0000256" key="10">
    <source>
        <dbReference type="ARBA" id="ARBA00023145"/>
    </source>
</evidence>